<protein>
    <submittedName>
        <fullName evidence="1">Uncharacterized protein</fullName>
    </submittedName>
</protein>
<evidence type="ECO:0000313" key="1">
    <source>
        <dbReference type="EMBL" id="EJX00584.1"/>
    </source>
</evidence>
<dbReference type="EMBL" id="AMCI01003317">
    <property type="protein sequence ID" value="EJX00584.1"/>
    <property type="molecule type" value="Genomic_DNA"/>
</dbReference>
<sequence length="35" mass="4025">MKMHVCVVYADCMIEKQTVYQSPLLKAVDAPFAFF</sequence>
<organism evidence="1">
    <name type="scientific">gut metagenome</name>
    <dbReference type="NCBI Taxonomy" id="749906"/>
    <lineage>
        <taxon>unclassified sequences</taxon>
        <taxon>metagenomes</taxon>
        <taxon>organismal metagenomes</taxon>
    </lineage>
</organism>
<dbReference type="AlphaFoldDB" id="J9G183"/>
<reference evidence="1" key="1">
    <citation type="journal article" date="2012" name="PLoS ONE">
        <title>Gene sets for utilization of primary and secondary nutrition supplies in the distal gut of endangered iberian lynx.</title>
        <authorList>
            <person name="Alcaide M."/>
            <person name="Messina E."/>
            <person name="Richter M."/>
            <person name="Bargiela R."/>
            <person name="Peplies J."/>
            <person name="Huws S.A."/>
            <person name="Newbold C.J."/>
            <person name="Golyshin P.N."/>
            <person name="Simon M.A."/>
            <person name="Lopez G."/>
            <person name="Yakimov M.M."/>
            <person name="Ferrer M."/>
        </authorList>
    </citation>
    <scope>NUCLEOTIDE SEQUENCE</scope>
</reference>
<name>J9G183_9ZZZZ</name>
<comment type="caution">
    <text evidence="1">The sequence shown here is derived from an EMBL/GenBank/DDBJ whole genome shotgun (WGS) entry which is preliminary data.</text>
</comment>
<gene>
    <name evidence="1" type="ORF">EVA_11336</name>
</gene>
<proteinExistence type="predicted"/>
<accession>J9G183</accession>